<dbReference type="EMBL" id="OE000567">
    <property type="protein sequence ID" value="CAD7454326.1"/>
    <property type="molecule type" value="Genomic_DNA"/>
</dbReference>
<reference evidence="1" key="1">
    <citation type="submission" date="2020-11" db="EMBL/GenBank/DDBJ databases">
        <authorList>
            <person name="Tran Van P."/>
        </authorList>
    </citation>
    <scope>NUCLEOTIDE SEQUENCE</scope>
</reference>
<protein>
    <submittedName>
        <fullName evidence="1">Uncharacterized protein</fullName>
    </submittedName>
</protein>
<organism evidence="1">
    <name type="scientific">Timema tahoe</name>
    <dbReference type="NCBI Taxonomy" id="61484"/>
    <lineage>
        <taxon>Eukaryota</taxon>
        <taxon>Metazoa</taxon>
        <taxon>Ecdysozoa</taxon>
        <taxon>Arthropoda</taxon>
        <taxon>Hexapoda</taxon>
        <taxon>Insecta</taxon>
        <taxon>Pterygota</taxon>
        <taxon>Neoptera</taxon>
        <taxon>Polyneoptera</taxon>
        <taxon>Phasmatodea</taxon>
        <taxon>Timematodea</taxon>
        <taxon>Timematoidea</taxon>
        <taxon>Timematidae</taxon>
        <taxon>Timema</taxon>
    </lineage>
</organism>
<accession>A0A7R9FJF3</accession>
<sequence length="95" mass="11055">MRFVCFNNVIDVLHGSKKIWVEKFNNGVDGRVFRTTDLLTFSPNPDDQDNIFSTAKTFELTEVFRSRYQWTSAEEKAEQLTKLLDNNQQFISSEG</sequence>
<gene>
    <name evidence="1" type="ORF">TTEB3V08_LOCUS2434</name>
</gene>
<evidence type="ECO:0000313" key="1">
    <source>
        <dbReference type="EMBL" id="CAD7454326.1"/>
    </source>
</evidence>
<proteinExistence type="predicted"/>
<name>A0A7R9FJF3_9NEOP</name>
<dbReference type="AlphaFoldDB" id="A0A7R9FJF3"/>